<organism evidence="3">
    <name type="scientific">Capitella teleta</name>
    <name type="common">Polychaete worm</name>
    <dbReference type="NCBI Taxonomy" id="283909"/>
    <lineage>
        <taxon>Eukaryota</taxon>
        <taxon>Metazoa</taxon>
        <taxon>Spiralia</taxon>
        <taxon>Lophotrochozoa</taxon>
        <taxon>Annelida</taxon>
        <taxon>Polychaeta</taxon>
        <taxon>Sedentaria</taxon>
        <taxon>Scolecida</taxon>
        <taxon>Capitellidae</taxon>
        <taxon>Capitella</taxon>
    </lineage>
</organism>
<dbReference type="Pfam" id="PF00098">
    <property type="entry name" value="zf-CCHC"/>
    <property type="match status" value="1"/>
</dbReference>
<dbReference type="InterPro" id="IPR001878">
    <property type="entry name" value="Znf_CCHC"/>
</dbReference>
<keyword evidence="1" id="KW-0863">Zinc-finger</keyword>
<gene>
    <name evidence="3" type="ORF">CAPTEDRAFT_194287</name>
</gene>
<dbReference type="CDD" id="cd00303">
    <property type="entry name" value="retropepsin_like"/>
    <property type="match status" value="1"/>
</dbReference>
<reference evidence="5" key="1">
    <citation type="submission" date="2012-12" db="EMBL/GenBank/DDBJ databases">
        <authorList>
            <person name="Hellsten U."/>
            <person name="Grimwood J."/>
            <person name="Chapman J.A."/>
            <person name="Shapiro H."/>
            <person name="Aerts A."/>
            <person name="Otillar R.P."/>
            <person name="Terry A.Y."/>
            <person name="Boore J.L."/>
            <person name="Simakov O."/>
            <person name="Marletaz F."/>
            <person name="Cho S.-J."/>
            <person name="Edsinger-Gonzales E."/>
            <person name="Havlak P."/>
            <person name="Kuo D.-H."/>
            <person name="Larsson T."/>
            <person name="Lv J."/>
            <person name="Arendt D."/>
            <person name="Savage R."/>
            <person name="Osoegawa K."/>
            <person name="de Jong P."/>
            <person name="Lindberg D.R."/>
            <person name="Seaver E.C."/>
            <person name="Weisblat D.A."/>
            <person name="Putnam N.H."/>
            <person name="Grigoriev I.V."/>
            <person name="Rokhsar D.S."/>
        </authorList>
    </citation>
    <scope>NUCLEOTIDE SEQUENCE</scope>
    <source>
        <strain evidence="5">I ESC-2004</strain>
    </source>
</reference>
<dbReference type="GO" id="GO:0008270">
    <property type="term" value="F:zinc ion binding"/>
    <property type="evidence" value="ECO:0007669"/>
    <property type="project" value="UniProtKB-KW"/>
</dbReference>
<dbReference type="Proteomes" id="UP000014760">
    <property type="component" value="Unassembled WGS sequence"/>
</dbReference>
<protein>
    <recommendedName>
        <fullName evidence="2">CCHC-type domain-containing protein</fullName>
    </recommendedName>
</protein>
<reference evidence="4" key="3">
    <citation type="submission" date="2015-06" db="UniProtKB">
        <authorList>
            <consortium name="EnsemblMetazoa"/>
        </authorList>
    </citation>
    <scope>IDENTIFICATION</scope>
</reference>
<name>R7T745_CAPTE</name>
<evidence type="ECO:0000259" key="2">
    <source>
        <dbReference type="PROSITE" id="PS50158"/>
    </source>
</evidence>
<dbReference type="GO" id="GO:0004190">
    <property type="term" value="F:aspartic-type endopeptidase activity"/>
    <property type="evidence" value="ECO:0007669"/>
    <property type="project" value="InterPro"/>
</dbReference>
<dbReference type="SUPFAM" id="SSF57756">
    <property type="entry name" value="Retrovirus zinc finger-like domains"/>
    <property type="match status" value="1"/>
</dbReference>
<dbReference type="InterPro" id="IPR036875">
    <property type="entry name" value="Znf_CCHC_sf"/>
</dbReference>
<dbReference type="InterPro" id="IPR021109">
    <property type="entry name" value="Peptidase_aspartic_dom_sf"/>
</dbReference>
<dbReference type="Pfam" id="PF03732">
    <property type="entry name" value="Retrotrans_gag"/>
    <property type="match status" value="1"/>
</dbReference>
<evidence type="ECO:0000313" key="5">
    <source>
        <dbReference type="Proteomes" id="UP000014760"/>
    </source>
</evidence>
<dbReference type="EMBL" id="KB311383">
    <property type="protein sequence ID" value="ELT89400.1"/>
    <property type="molecule type" value="Genomic_DNA"/>
</dbReference>
<dbReference type="AlphaFoldDB" id="R7T745"/>
<proteinExistence type="predicted"/>
<dbReference type="PROSITE" id="PS50158">
    <property type="entry name" value="ZF_CCHC"/>
    <property type="match status" value="1"/>
</dbReference>
<dbReference type="InterPro" id="IPR001969">
    <property type="entry name" value="Aspartic_peptidase_AS"/>
</dbReference>
<dbReference type="Gene3D" id="4.10.60.10">
    <property type="entry name" value="Zinc finger, CCHC-type"/>
    <property type="match status" value="1"/>
</dbReference>
<dbReference type="EnsemblMetazoa" id="CapteT194287">
    <property type="protein sequence ID" value="CapteP194287"/>
    <property type="gene ID" value="CapteG194287"/>
</dbReference>
<keyword evidence="1" id="KW-0479">Metal-binding</keyword>
<keyword evidence="5" id="KW-1185">Reference proteome</keyword>
<sequence>MRTKGGSSNASINAGLQYDNFIGPQINDPPRVKTEASGRRIRINEFTLKSDNGDTEDELEIDEDESNVKRFFTAMADASATERYIKRVGFWDRDKPSQTFEWLRTIDRLPEDIQVQIALQTAESTIHSSLRELKNAKWHKIKKLPAHRFFNANFSEAQKEALDRLEQRPWEGLYNYITIFEILLNEAYQSMPLDQTSLIRTFLSGLCDREIARSVARKKLSTLPEVVKEVRGHYQNDDLLRPRRISKVHSIEKHEDPQVAALSMVVNDLVTLQKETCAHIAALAKIEPNPAQNPKNYSCYRCGKQGHFARECRTKDVATPLLHLYTDTAEDTRRVSGADGRPRIRLDICGVQTTALVDTGSTHTLIDVIIYNRLPRLTPMHPAPKLVSITNHPLPIRGARTICLVGLPIEVLVCESLGIDLLIGADLCRSSIIDFKNGLLTLGNQKFPMQTVEKSCFSVIAISCIPRAPQKVVNDIIDAYSNIFSHKATPINEFQAPILYHPGKLNVCADMLSRIAAIEPSIPTPVIVPADIPDVWVTDRIDLQDLARHQKEQFHDAYVEASQIHQDQREFPGKLVKKMIKDGKNNLEIHSAKPKLKVKQMNQITKTKSRCLRG</sequence>
<keyword evidence="1" id="KW-0862">Zinc</keyword>
<dbReference type="PROSITE" id="PS00141">
    <property type="entry name" value="ASP_PROTEASE"/>
    <property type="match status" value="1"/>
</dbReference>
<evidence type="ECO:0000313" key="3">
    <source>
        <dbReference type="EMBL" id="ELT89400.1"/>
    </source>
</evidence>
<reference evidence="3 5" key="2">
    <citation type="journal article" date="2013" name="Nature">
        <title>Insights into bilaterian evolution from three spiralian genomes.</title>
        <authorList>
            <person name="Simakov O."/>
            <person name="Marletaz F."/>
            <person name="Cho S.J."/>
            <person name="Edsinger-Gonzales E."/>
            <person name="Havlak P."/>
            <person name="Hellsten U."/>
            <person name="Kuo D.H."/>
            <person name="Larsson T."/>
            <person name="Lv J."/>
            <person name="Arendt D."/>
            <person name="Savage R."/>
            <person name="Osoegawa K."/>
            <person name="de Jong P."/>
            <person name="Grimwood J."/>
            <person name="Chapman J.A."/>
            <person name="Shapiro H."/>
            <person name="Aerts A."/>
            <person name="Otillar R.P."/>
            <person name="Terry A.Y."/>
            <person name="Boore J.L."/>
            <person name="Grigoriev I.V."/>
            <person name="Lindberg D.R."/>
            <person name="Seaver E.C."/>
            <person name="Weisblat D.A."/>
            <person name="Putnam N.H."/>
            <person name="Rokhsar D.S."/>
        </authorList>
    </citation>
    <scope>NUCLEOTIDE SEQUENCE</scope>
    <source>
        <strain evidence="3 5">I ESC-2004</strain>
    </source>
</reference>
<evidence type="ECO:0000313" key="4">
    <source>
        <dbReference type="EnsemblMetazoa" id="CapteP194287"/>
    </source>
</evidence>
<dbReference type="EMBL" id="AMQN01014874">
    <property type="status" value="NOT_ANNOTATED_CDS"/>
    <property type="molecule type" value="Genomic_DNA"/>
</dbReference>
<dbReference type="SUPFAM" id="SSF50630">
    <property type="entry name" value="Acid proteases"/>
    <property type="match status" value="1"/>
</dbReference>
<evidence type="ECO:0000256" key="1">
    <source>
        <dbReference type="PROSITE-ProRule" id="PRU00047"/>
    </source>
</evidence>
<accession>R7T745</accession>
<feature type="domain" description="CCHC-type" evidence="2">
    <location>
        <begin position="299"/>
        <end position="313"/>
    </location>
</feature>
<dbReference type="SMART" id="SM00343">
    <property type="entry name" value="ZnF_C2HC"/>
    <property type="match status" value="1"/>
</dbReference>
<dbReference type="GO" id="GO:0003676">
    <property type="term" value="F:nucleic acid binding"/>
    <property type="evidence" value="ECO:0007669"/>
    <property type="project" value="InterPro"/>
</dbReference>
<dbReference type="OrthoDB" id="8065943at2759"/>
<dbReference type="HOGENOM" id="CLU_030834_0_0_1"/>
<dbReference type="Gene3D" id="2.40.70.10">
    <property type="entry name" value="Acid Proteases"/>
    <property type="match status" value="1"/>
</dbReference>
<dbReference type="GO" id="GO:0006508">
    <property type="term" value="P:proteolysis"/>
    <property type="evidence" value="ECO:0007669"/>
    <property type="project" value="InterPro"/>
</dbReference>
<dbReference type="InterPro" id="IPR005162">
    <property type="entry name" value="Retrotrans_gag_dom"/>
</dbReference>